<dbReference type="AlphaFoldDB" id="U9UZB0"/>
<protein>
    <submittedName>
        <fullName evidence="1">Uncharacterized protein</fullName>
    </submittedName>
</protein>
<reference evidence="1" key="1">
    <citation type="submission" date="2013-07" db="EMBL/GenBank/DDBJ databases">
        <title>The genome of an arbuscular mycorrhizal fungus provides insights into the evolution of the oldest plant symbiosis.</title>
        <authorList>
            <consortium name="DOE Joint Genome Institute"/>
            <person name="Tisserant E."/>
            <person name="Malbreil M."/>
            <person name="Kuo A."/>
            <person name="Kohler A."/>
            <person name="Symeonidi A."/>
            <person name="Balestrini R."/>
            <person name="Charron P."/>
            <person name="Duensing N."/>
            <person name="Frei-dit-Frey N."/>
            <person name="Gianinazzi-Pearson V."/>
            <person name="Gilbert B."/>
            <person name="Handa Y."/>
            <person name="Hijri M."/>
            <person name="Kaul R."/>
            <person name="Kawaguchi M."/>
            <person name="Krajinski F."/>
            <person name="Lammers P."/>
            <person name="Lapierre D."/>
            <person name="Masclaux F.G."/>
            <person name="Murat C."/>
            <person name="Morin E."/>
            <person name="Ndikumana S."/>
            <person name="Pagni M."/>
            <person name="Petitpierre D."/>
            <person name="Requena N."/>
            <person name="Rosikiewicz P."/>
            <person name="Riley R."/>
            <person name="Saito K."/>
            <person name="San Clemente H."/>
            <person name="Shapiro H."/>
            <person name="van Tuinen D."/>
            <person name="Becard G."/>
            <person name="Bonfante P."/>
            <person name="Paszkowski U."/>
            <person name="Shachar-Hill Y."/>
            <person name="Young J.P."/>
            <person name="Sanders I.R."/>
            <person name="Henrissat B."/>
            <person name="Rensing S.A."/>
            <person name="Grigoriev I.V."/>
            <person name="Corradi N."/>
            <person name="Roux C."/>
            <person name="Martin F."/>
        </authorList>
    </citation>
    <scope>NUCLEOTIDE SEQUENCE</scope>
    <source>
        <strain evidence="1">DAOM 197198</strain>
    </source>
</reference>
<sequence>MSATITYVHDSTERLAHDYMIKEIIAVLRTDDNDATKCHLKAFIQSDNFEIIQEAFSGNFRSGASDGRGISSGIRIRLIFVF</sequence>
<evidence type="ECO:0000313" key="1">
    <source>
        <dbReference type="EMBL" id="ESA23923.1"/>
    </source>
</evidence>
<organism evidence="1">
    <name type="scientific">Rhizophagus irregularis (strain DAOM 181602 / DAOM 197198 / MUCL 43194)</name>
    <name type="common">Arbuscular mycorrhizal fungus</name>
    <name type="synonym">Glomus intraradices</name>
    <dbReference type="NCBI Taxonomy" id="747089"/>
    <lineage>
        <taxon>Eukaryota</taxon>
        <taxon>Fungi</taxon>
        <taxon>Fungi incertae sedis</taxon>
        <taxon>Mucoromycota</taxon>
        <taxon>Glomeromycotina</taxon>
        <taxon>Glomeromycetes</taxon>
        <taxon>Glomerales</taxon>
        <taxon>Glomeraceae</taxon>
        <taxon>Rhizophagus</taxon>
    </lineage>
</organism>
<name>U9UZB0_RHIID</name>
<gene>
    <name evidence="1" type="ORF">GLOINDRAFT_14936</name>
</gene>
<dbReference type="EMBL" id="KI274370">
    <property type="protein sequence ID" value="ESA23923.1"/>
    <property type="molecule type" value="Genomic_DNA"/>
</dbReference>
<dbReference type="HOGENOM" id="CLU_2559427_0_0_1"/>
<proteinExistence type="predicted"/>
<accession>U9UZB0</accession>